<evidence type="ECO:0000313" key="1">
    <source>
        <dbReference type="EMBL" id="SBV26374.1"/>
    </source>
</evidence>
<sequence length="335" mass="35140">MGRPVLTIDEVAAWSGPPLVLFVGIDTGGSLVHRVFGRWARELGQPWTLRGVDLPPDTPPATYRRLVRAMRDNPAVRGGIVTAHKLRLHRACAAELDGADRLVGLTHEVNTLATADGAVTAYARDAVSLAHVLPRLLRHSSARDRTGLHVLCLGAGGAATALLLTLHLDIDAVAGARGPVDSPARVTFTDTRPEALDDLRRVAERAGVANARLSYVPVGAPADHDALLADLPTPALVVNATGLGKDAPGSPLTDTAPLTPDTVAWDLNYRGDLTFLRQAVEAGAHPVDGWDYFVAGWAGGLTAIAGIPLTDALLARLADAAAAHRPHLAGSTTFR</sequence>
<dbReference type="PATRIC" id="fig|307121.4.peg.1913"/>
<dbReference type="AlphaFoldDB" id="A0A1C3N1D4"/>
<evidence type="ECO:0000313" key="2">
    <source>
        <dbReference type="Proteomes" id="UP000199393"/>
    </source>
</evidence>
<keyword evidence="2" id="KW-1185">Reference proteome</keyword>
<dbReference type="Proteomes" id="UP000199393">
    <property type="component" value="Chromosome I"/>
</dbReference>
<dbReference type="InterPro" id="IPR036291">
    <property type="entry name" value="NAD(P)-bd_dom_sf"/>
</dbReference>
<protein>
    <submittedName>
        <fullName evidence="1">Shikimate 5-dehydrogenase</fullName>
    </submittedName>
</protein>
<gene>
    <name evidence="1" type="ORF">GA0070620_1862</name>
</gene>
<accession>A0A1C3N1D4</accession>
<name>A0A1C3N1D4_9ACTN</name>
<reference evidence="2" key="1">
    <citation type="submission" date="2016-06" db="EMBL/GenBank/DDBJ databases">
        <authorList>
            <person name="Varghese N."/>
        </authorList>
    </citation>
    <scope>NUCLEOTIDE SEQUENCE [LARGE SCALE GENOMIC DNA]</scope>
    <source>
        <strain evidence="2">DSM 45344</strain>
    </source>
</reference>
<dbReference type="OrthoDB" id="8990234at2"/>
<proteinExistence type="predicted"/>
<dbReference type="SUPFAM" id="SSF51735">
    <property type="entry name" value="NAD(P)-binding Rossmann-fold domains"/>
    <property type="match status" value="1"/>
</dbReference>
<organism evidence="1 2">
    <name type="scientific">Micromonospora krabiensis</name>
    <dbReference type="NCBI Taxonomy" id="307121"/>
    <lineage>
        <taxon>Bacteria</taxon>
        <taxon>Bacillati</taxon>
        <taxon>Actinomycetota</taxon>
        <taxon>Actinomycetes</taxon>
        <taxon>Micromonosporales</taxon>
        <taxon>Micromonosporaceae</taxon>
        <taxon>Micromonospora</taxon>
    </lineage>
</organism>
<dbReference type="STRING" id="307121.GA0070620_1862"/>
<dbReference type="RefSeq" id="WP_091589479.1">
    <property type="nucleotide sequence ID" value="NZ_JBHRWG010000003.1"/>
</dbReference>
<dbReference type="Gene3D" id="3.40.50.720">
    <property type="entry name" value="NAD(P)-binding Rossmann-like Domain"/>
    <property type="match status" value="1"/>
</dbReference>
<dbReference type="EMBL" id="LT598496">
    <property type="protein sequence ID" value="SBV26374.1"/>
    <property type="molecule type" value="Genomic_DNA"/>
</dbReference>